<evidence type="ECO:0000313" key="1">
    <source>
        <dbReference type="EMBL" id="CAI9086184.1"/>
    </source>
</evidence>
<dbReference type="Proteomes" id="UP001161497">
    <property type="component" value="Chromosome"/>
</dbReference>
<reference evidence="1" key="1">
    <citation type="submission" date="2023-03" db="EMBL/GenBank/DDBJ databases">
        <authorList>
            <person name="Cremers G."/>
            <person name="Picone N."/>
        </authorList>
    </citation>
    <scope>NUCLEOTIDE SEQUENCE</scope>
    <source>
        <strain evidence="1">Sample_alias</strain>
    </source>
</reference>
<protein>
    <submittedName>
        <fullName evidence="1">Uncharacterized protein</fullName>
    </submittedName>
</protein>
<evidence type="ECO:0000313" key="2">
    <source>
        <dbReference type="Proteomes" id="UP001161497"/>
    </source>
</evidence>
<gene>
    <name evidence="1" type="ORF">MFUM_1861</name>
</gene>
<proteinExistence type="predicted"/>
<accession>A0ABM9IER7</accession>
<dbReference type="EMBL" id="OX458932">
    <property type="protein sequence ID" value="CAI9086184.1"/>
    <property type="molecule type" value="Genomic_DNA"/>
</dbReference>
<organism evidence="1 2">
    <name type="scientific">Candidatus Methylacidiphilum fumarolicum</name>
    <dbReference type="NCBI Taxonomy" id="591154"/>
    <lineage>
        <taxon>Bacteria</taxon>
        <taxon>Pseudomonadati</taxon>
        <taxon>Verrucomicrobiota</taxon>
        <taxon>Methylacidiphilae</taxon>
        <taxon>Methylacidiphilales</taxon>
        <taxon>Methylacidiphilaceae</taxon>
        <taxon>Methylacidiphilum (ex Ratnadevi et al. 2023)</taxon>
    </lineage>
</organism>
<name>A0ABM9IER7_9BACT</name>
<sequence length="43" mass="4895">MLRMINLLNDCERGKSIGFLVVNGDLVGMNASQSFYPEKSWPY</sequence>
<keyword evidence="2" id="KW-1185">Reference proteome</keyword>